<comment type="similarity">
    <text evidence="1">Belongs to the RlpA family.</text>
</comment>
<reference evidence="6" key="1">
    <citation type="submission" date="2016-10" db="EMBL/GenBank/DDBJ databases">
        <authorList>
            <person name="Varghese N."/>
            <person name="Submissions S."/>
        </authorList>
    </citation>
    <scope>NUCLEOTIDE SEQUENCE [LARGE SCALE GENOMIC DNA]</scope>
    <source>
        <strain evidence="6">DSM 24740</strain>
    </source>
</reference>
<organism evidence="5 6">
    <name type="scientific">Neolewinella agarilytica</name>
    <dbReference type="NCBI Taxonomy" id="478744"/>
    <lineage>
        <taxon>Bacteria</taxon>
        <taxon>Pseudomonadati</taxon>
        <taxon>Bacteroidota</taxon>
        <taxon>Saprospiria</taxon>
        <taxon>Saprospirales</taxon>
        <taxon>Lewinellaceae</taxon>
        <taxon>Neolewinella</taxon>
    </lineage>
</organism>
<dbReference type="Pfam" id="PF05036">
    <property type="entry name" value="SPOR"/>
    <property type="match status" value="1"/>
</dbReference>
<dbReference type="AlphaFoldDB" id="A0A1H8Z687"/>
<evidence type="ECO:0000256" key="1">
    <source>
        <dbReference type="RuleBase" id="RU003495"/>
    </source>
</evidence>
<evidence type="ECO:0000256" key="2">
    <source>
        <dbReference type="SAM" id="MobiDB-lite"/>
    </source>
</evidence>
<dbReference type="PANTHER" id="PTHR34183:SF1">
    <property type="entry name" value="ENDOLYTIC PEPTIDOGLYCAN TRANSGLYCOSYLASE RLPA"/>
    <property type="match status" value="1"/>
</dbReference>
<name>A0A1H8Z687_9BACT</name>
<dbReference type="SUPFAM" id="SSF50685">
    <property type="entry name" value="Barwin-like endoglucanases"/>
    <property type="match status" value="1"/>
</dbReference>
<dbReference type="STRING" id="478744.SAMN05444359_101192"/>
<sequence>MRSLLLLFICSLFTTALSAQLVGDTENGLASYYSDAYDGAETAYKVIYHKDELVAAHRQYPQNSVVQVRNVENGKTVKVKIIDKGPFIRGRVIEVSERAAAILGMLGKETVPVEVTLLSTPDQPASIPNEAPIVVAPPVVSPSTSDSEVPTRRAQDPPAATPSTADRTPVAPPTSTAPAAAPKTNTTAPSRSDATQSKPTPTVTAARSEVKNAAVAGKKDYARTATFAPGTYKIEILSPPAGGHGVQVGSFKDLEKAMDKITELQKKWFDNILIQKVDTSAGAIYKIILGPFDTQKSALRYASDLKKRYKIAGFTVEI</sequence>
<dbReference type="PANTHER" id="PTHR34183">
    <property type="entry name" value="ENDOLYTIC PEPTIDOGLYCAN TRANSGLYCOSYLASE RLPA"/>
    <property type="match status" value="1"/>
</dbReference>
<feature type="signal peptide" evidence="3">
    <location>
        <begin position="1"/>
        <end position="19"/>
    </location>
</feature>
<feature type="chain" id="PRO_5011542729" evidence="3">
    <location>
        <begin position="20"/>
        <end position="318"/>
    </location>
</feature>
<keyword evidence="3" id="KW-0732">Signal</keyword>
<proteinExistence type="inferred from homology"/>
<dbReference type="Pfam" id="PF03330">
    <property type="entry name" value="DPBB_1"/>
    <property type="match status" value="1"/>
</dbReference>
<dbReference type="NCBIfam" id="TIGR00413">
    <property type="entry name" value="rlpA"/>
    <property type="match status" value="1"/>
</dbReference>
<evidence type="ECO:0000313" key="6">
    <source>
        <dbReference type="Proteomes" id="UP000199021"/>
    </source>
</evidence>
<dbReference type="Gene3D" id="3.30.70.1070">
    <property type="entry name" value="Sporulation related repeat"/>
    <property type="match status" value="1"/>
</dbReference>
<evidence type="ECO:0000259" key="4">
    <source>
        <dbReference type="PROSITE" id="PS51724"/>
    </source>
</evidence>
<feature type="compositionally biased region" description="Low complexity" evidence="2">
    <location>
        <begin position="137"/>
        <end position="148"/>
    </location>
</feature>
<dbReference type="CDD" id="cd22268">
    <property type="entry name" value="DPBB_RlpA-like"/>
    <property type="match status" value="1"/>
</dbReference>
<dbReference type="OrthoDB" id="9779128at2"/>
<dbReference type="RefSeq" id="WP_090164927.1">
    <property type="nucleotide sequence ID" value="NZ_FOFB01000001.1"/>
</dbReference>
<dbReference type="InterPro" id="IPR009009">
    <property type="entry name" value="RlpA-like_DPBB"/>
</dbReference>
<dbReference type="EMBL" id="FOFB01000001">
    <property type="protein sequence ID" value="SEP59853.1"/>
    <property type="molecule type" value="Genomic_DNA"/>
</dbReference>
<keyword evidence="6" id="KW-1185">Reference proteome</keyword>
<dbReference type="GO" id="GO:0042834">
    <property type="term" value="F:peptidoglycan binding"/>
    <property type="evidence" value="ECO:0007669"/>
    <property type="project" value="InterPro"/>
</dbReference>
<dbReference type="Gene3D" id="2.40.40.10">
    <property type="entry name" value="RlpA-like domain"/>
    <property type="match status" value="1"/>
</dbReference>
<dbReference type="InterPro" id="IPR012997">
    <property type="entry name" value="RplA"/>
</dbReference>
<feature type="region of interest" description="Disordered" evidence="2">
    <location>
        <begin position="137"/>
        <end position="206"/>
    </location>
</feature>
<feature type="compositionally biased region" description="Low complexity" evidence="2">
    <location>
        <begin position="173"/>
        <end position="189"/>
    </location>
</feature>
<gene>
    <name evidence="5" type="ORF">SAMN05444359_101192</name>
</gene>
<protein>
    <submittedName>
        <fullName evidence="5">Rare lipoprotein A</fullName>
    </submittedName>
</protein>
<dbReference type="InterPro" id="IPR007730">
    <property type="entry name" value="SPOR-like_dom"/>
</dbReference>
<feature type="domain" description="SPOR" evidence="4">
    <location>
        <begin position="238"/>
        <end position="318"/>
    </location>
</feature>
<evidence type="ECO:0000256" key="3">
    <source>
        <dbReference type="SAM" id="SignalP"/>
    </source>
</evidence>
<dbReference type="InterPro" id="IPR036908">
    <property type="entry name" value="RlpA-like_sf"/>
</dbReference>
<keyword evidence="5" id="KW-0449">Lipoprotein</keyword>
<dbReference type="InterPro" id="IPR036680">
    <property type="entry name" value="SPOR-like_sf"/>
</dbReference>
<accession>A0A1H8Z687</accession>
<evidence type="ECO:0000313" key="5">
    <source>
        <dbReference type="EMBL" id="SEP59853.1"/>
    </source>
</evidence>
<dbReference type="InParanoid" id="A0A1H8Z687"/>
<dbReference type="PROSITE" id="PS51724">
    <property type="entry name" value="SPOR"/>
    <property type="match status" value="1"/>
</dbReference>
<dbReference type="SUPFAM" id="SSF110997">
    <property type="entry name" value="Sporulation related repeat"/>
    <property type="match status" value="1"/>
</dbReference>
<feature type="compositionally biased region" description="Polar residues" evidence="2">
    <location>
        <begin position="190"/>
        <end position="205"/>
    </location>
</feature>
<dbReference type="Proteomes" id="UP000199021">
    <property type="component" value="Unassembled WGS sequence"/>
</dbReference>